<organism evidence="6">
    <name type="scientific">Bacillus thuringiensis subsp. israelensis</name>
    <dbReference type="NCBI Taxonomy" id="1430"/>
    <lineage>
        <taxon>Bacteria</taxon>
        <taxon>Bacillati</taxon>
        <taxon>Bacillota</taxon>
        <taxon>Bacilli</taxon>
        <taxon>Bacillales</taxon>
        <taxon>Bacillaceae</taxon>
        <taxon>Bacillus</taxon>
        <taxon>Bacillus cereus group</taxon>
    </lineage>
</organism>
<dbReference type="EMBL" id="CAAKHA010000030">
    <property type="protein sequence ID" value="VIJ08065.1"/>
    <property type="molecule type" value="Genomic_DNA"/>
</dbReference>
<gene>
    <name evidence="7" type="primary">gerBA_6</name>
    <name evidence="7" type="ORF">BTAR23_AR23_06133</name>
</gene>
<evidence type="ECO:0000313" key="6">
    <source>
        <dbReference type="EMBL" id="ASO64513.1"/>
    </source>
</evidence>
<dbReference type="InterPro" id="IPR004995">
    <property type="entry name" value="Spore_Ger"/>
</dbReference>
<keyword evidence="3" id="KW-0812">Transmembrane</keyword>
<dbReference type="Proteomes" id="UP000508034">
    <property type="component" value="Unassembled WGS sequence"/>
</dbReference>
<comment type="similarity">
    <text evidence="2">Belongs to the GerABKA family.</text>
</comment>
<comment type="subcellular location">
    <subcellularLocation>
        <location evidence="1">Membrane</location>
        <topology evidence="1">Multi-pass membrane protein</topology>
    </subcellularLocation>
</comment>
<protein>
    <submittedName>
        <fullName evidence="7">Spore germination protein B1</fullName>
    </submittedName>
</protein>
<keyword evidence="5" id="KW-0472">Membrane</keyword>
<evidence type="ECO:0000256" key="2">
    <source>
        <dbReference type="ARBA" id="ARBA00005278"/>
    </source>
</evidence>
<evidence type="ECO:0000256" key="1">
    <source>
        <dbReference type="ARBA" id="ARBA00004141"/>
    </source>
</evidence>
<evidence type="ECO:0000256" key="5">
    <source>
        <dbReference type="ARBA" id="ARBA00023136"/>
    </source>
</evidence>
<dbReference type="Pfam" id="PF03323">
    <property type="entry name" value="GerA"/>
    <property type="match status" value="1"/>
</dbReference>
<reference evidence="6" key="1">
    <citation type="submission" date="2016-12" db="EMBL/GenBank/DDBJ databases">
        <title>Bacillus turingiensis from Tocantins.</title>
        <authorList>
            <person name="Alves G.B."/>
            <person name="Melo F.L."/>
            <person name="Campos F.S."/>
            <person name="Correa R.F.T."/>
            <person name="Ribeiro B.M."/>
            <person name="Aguiar R.W.S."/>
        </authorList>
    </citation>
    <scope>NUCLEOTIDE SEQUENCE</scope>
    <source>
        <strain evidence="6">1.24</strain>
        <plasmid evidence="6">pT0124-4</plasmid>
    </source>
</reference>
<evidence type="ECO:0000256" key="3">
    <source>
        <dbReference type="ARBA" id="ARBA00022692"/>
    </source>
</evidence>
<keyword evidence="4" id="KW-1133">Transmembrane helix</keyword>
<accession>A0A221ZPP9</accession>
<dbReference type="GO" id="GO:0009847">
    <property type="term" value="P:spore germination"/>
    <property type="evidence" value="ECO:0007669"/>
    <property type="project" value="InterPro"/>
</dbReference>
<reference evidence="7 8" key="2">
    <citation type="submission" date="2019-04" db="EMBL/GenBank/DDBJ databases">
        <authorList>
            <person name="Patino-Navarrete R."/>
            <person name="Patino Navarrete R."/>
        </authorList>
    </citation>
    <scope>NUCLEOTIDE SEQUENCE [LARGE SCALE GENOMIC DNA]</scope>
    <source>
        <strain evidence="7">Bacillus thuringiensis strain AR23</strain>
    </source>
</reference>
<evidence type="ECO:0000313" key="8">
    <source>
        <dbReference type="Proteomes" id="UP000508034"/>
    </source>
</evidence>
<sequence>MSLDMNKLERIMNENIETIQTNNLQELKCTLVKKFDICADLIEHSLQLKTKTNVLLYYLEGLTDGVALKGSVVTPLLQEVNEDMQVFNSNIITTHTKIVYTWNEIKEGLLAGQCVLFMEGEQRSLLINTKGWAERAIQEPISEVTIKGSHDGFIENATKNIGLIRRYIPSAELKIKKLKIGERATTLVYLLYLGDVANEDVVHEVKTRICKIKTDTVLSIGDLDSLSTVLYK</sequence>
<dbReference type="InterPro" id="IPR050768">
    <property type="entry name" value="UPF0353/GerABKA_families"/>
</dbReference>
<dbReference type="PANTHER" id="PTHR22550:SF16">
    <property type="entry name" value="SPORE GERMINATION PROTEIN"/>
    <property type="match status" value="1"/>
</dbReference>
<dbReference type="EMBL" id="KY352353">
    <property type="protein sequence ID" value="ASO64513.1"/>
    <property type="molecule type" value="Genomic_DNA"/>
</dbReference>
<name>A0A221ZPP9_BACTI</name>
<evidence type="ECO:0000313" key="7">
    <source>
        <dbReference type="EMBL" id="VIJ08065.1"/>
    </source>
</evidence>
<dbReference type="GO" id="GO:0016020">
    <property type="term" value="C:membrane"/>
    <property type="evidence" value="ECO:0007669"/>
    <property type="project" value="UniProtKB-SubCell"/>
</dbReference>
<dbReference type="PANTHER" id="PTHR22550">
    <property type="entry name" value="SPORE GERMINATION PROTEIN"/>
    <property type="match status" value="1"/>
</dbReference>
<geneLocation type="plasmid" evidence="6">
    <name>pT0124-4</name>
</geneLocation>
<dbReference type="AlphaFoldDB" id="A0A221ZPP9"/>
<evidence type="ECO:0000256" key="4">
    <source>
        <dbReference type="ARBA" id="ARBA00022989"/>
    </source>
</evidence>
<keyword evidence="6" id="KW-0614">Plasmid</keyword>
<proteinExistence type="inferred from homology"/>